<dbReference type="CDD" id="cd07043">
    <property type="entry name" value="STAS_anti-anti-sigma_factors"/>
    <property type="match status" value="1"/>
</dbReference>
<dbReference type="GO" id="GO:0043856">
    <property type="term" value="F:anti-sigma factor antagonist activity"/>
    <property type="evidence" value="ECO:0007669"/>
    <property type="project" value="InterPro"/>
</dbReference>
<dbReference type="SUPFAM" id="SSF52091">
    <property type="entry name" value="SpoIIaa-like"/>
    <property type="match status" value="1"/>
</dbReference>
<dbReference type="PROSITE" id="PS50801">
    <property type="entry name" value="STAS"/>
    <property type="match status" value="1"/>
</dbReference>
<evidence type="ECO:0000256" key="1">
    <source>
        <dbReference type="ARBA" id="ARBA00009013"/>
    </source>
</evidence>
<dbReference type="InterPro" id="IPR036513">
    <property type="entry name" value="STAS_dom_sf"/>
</dbReference>
<reference evidence="4 5" key="1">
    <citation type="submission" date="2018-03" db="EMBL/GenBank/DDBJ databases">
        <title>Genomic Encyclopedia of Type Strains, Phase III (KMG-III): the genomes of soil and plant-associated and newly described type strains.</title>
        <authorList>
            <person name="Whitman W."/>
        </authorList>
    </citation>
    <scope>NUCLEOTIDE SEQUENCE [LARGE SCALE GENOMIC DNA]</scope>
    <source>
        <strain evidence="4 5">CGMCC 4.7125</strain>
    </source>
</reference>
<evidence type="ECO:0000313" key="5">
    <source>
        <dbReference type="Proteomes" id="UP000238362"/>
    </source>
</evidence>
<proteinExistence type="inferred from homology"/>
<gene>
    <name evidence="4" type="ORF">B0I33_104411</name>
</gene>
<comment type="caution">
    <text evidence="4">The sequence shown here is derived from an EMBL/GenBank/DDBJ whole genome shotgun (WGS) entry which is preliminary data.</text>
</comment>
<dbReference type="PANTHER" id="PTHR33495">
    <property type="entry name" value="ANTI-SIGMA FACTOR ANTAGONIST TM_1081-RELATED-RELATED"/>
    <property type="match status" value="1"/>
</dbReference>
<dbReference type="Proteomes" id="UP000238362">
    <property type="component" value="Unassembled WGS sequence"/>
</dbReference>
<dbReference type="AlphaFoldDB" id="A0A2T0LX48"/>
<organism evidence="4 5">
    <name type="scientific">Prauserella shujinwangii</name>
    <dbReference type="NCBI Taxonomy" id="1453103"/>
    <lineage>
        <taxon>Bacteria</taxon>
        <taxon>Bacillati</taxon>
        <taxon>Actinomycetota</taxon>
        <taxon>Actinomycetes</taxon>
        <taxon>Pseudonocardiales</taxon>
        <taxon>Pseudonocardiaceae</taxon>
        <taxon>Prauserella</taxon>
    </lineage>
</organism>
<evidence type="ECO:0000313" key="4">
    <source>
        <dbReference type="EMBL" id="PRX48594.1"/>
    </source>
</evidence>
<evidence type="ECO:0000259" key="3">
    <source>
        <dbReference type="PROSITE" id="PS50801"/>
    </source>
</evidence>
<dbReference type="NCBIfam" id="TIGR00377">
    <property type="entry name" value="ant_ant_sig"/>
    <property type="match status" value="1"/>
</dbReference>
<dbReference type="Gene3D" id="3.30.750.24">
    <property type="entry name" value="STAS domain"/>
    <property type="match status" value="1"/>
</dbReference>
<dbReference type="InterPro" id="IPR003658">
    <property type="entry name" value="Anti-sigma_ant"/>
</dbReference>
<dbReference type="PANTHER" id="PTHR33495:SF2">
    <property type="entry name" value="ANTI-SIGMA FACTOR ANTAGONIST TM_1081-RELATED"/>
    <property type="match status" value="1"/>
</dbReference>
<dbReference type="RefSeq" id="WP_245900615.1">
    <property type="nucleotide sequence ID" value="NZ_PVNH01000004.1"/>
</dbReference>
<name>A0A2T0LX48_9PSEU</name>
<comment type="similarity">
    <text evidence="1 2">Belongs to the anti-sigma-factor antagonist family.</text>
</comment>
<sequence length="129" mass="13573">MSDLPPPSPLLAIEREHHGIALVVRVKGEIDLSTAPEVERHVQDALDSLVPPAPLVLDLSEVAFLGSCGLALLASSTERAAARGTPLRVVARQRAISRPVEAVGLDDTLVLHPSLEAALRADEEAPGGR</sequence>
<dbReference type="InterPro" id="IPR002645">
    <property type="entry name" value="STAS_dom"/>
</dbReference>
<dbReference type="Pfam" id="PF01740">
    <property type="entry name" value="STAS"/>
    <property type="match status" value="1"/>
</dbReference>
<keyword evidence="5" id="KW-1185">Reference proteome</keyword>
<evidence type="ECO:0000256" key="2">
    <source>
        <dbReference type="RuleBase" id="RU003749"/>
    </source>
</evidence>
<feature type="domain" description="STAS" evidence="3">
    <location>
        <begin position="22"/>
        <end position="122"/>
    </location>
</feature>
<protein>
    <recommendedName>
        <fullName evidence="2">Anti-sigma factor antagonist</fullName>
    </recommendedName>
</protein>
<dbReference type="EMBL" id="PVNH01000004">
    <property type="protein sequence ID" value="PRX48594.1"/>
    <property type="molecule type" value="Genomic_DNA"/>
</dbReference>
<accession>A0A2T0LX48</accession>